<dbReference type="InterPro" id="IPR011116">
    <property type="entry name" value="SecA_Wing/Scaffold"/>
</dbReference>
<dbReference type="Gene3D" id="3.90.1440.10">
    <property type="entry name" value="SecA, preprotein cross-linking domain"/>
    <property type="match status" value="1"/>
</dbReference>
<keyword evidence="13 15" id="KW-0811">Translocation</keyword>
<keyword evidence="9" id="KW-0862">Zinc</keyword>
<evidence type="ECO:0000256" key="16">
    <source>
        <dbReference type="RuleBase" id="RU003874"/>
    </source>
</evidence>
<dbReference type="SUPFAM" id="SSF81886">
    <property type="entry name" value="Helical scaffold and wing domains of SecA"/>
    <property type="match status" value="1"/>
</dbReference>
<comment type="similarity">
    <text evidence="3 15 16">Belongs to the SecA family.</text>
</comment>
<evidence type="ECO:0000256" key="12">
    <source>
        <dbReference type="ARBA" id="ARBA00022967"/>
    </source>
</evidence>
<feature type="domain" description="SecA family profile" evidence="20">
    <location>
        <begin position="4"/>
        <end position="624"/>
    </location>
</feature>
<dbReference type="Gene3D" id="3.40.50.300">
    <property type="entry name" value="P-loop containing nucleotide triphosphate hydrolases"/>
    <property type="match status" value="3"/>
</dbReference>
<dbReference type="Proteomes" id="UP000176951">
    <property type="component" value="Unassembled WGS sequence"/>
</dbReference>
<feature type="domain" description="Helicase C-terminal" evidence="19">
    <location>
        <begin position="455"/>
        <end position="650"/>
    </location>
</feature>
<comment type="function">
    <text evidence="15">Part of the Sec protein translocase complex. Interacts with the SecYEG preprotein conducting channel. Has a central role in coupling the hydrolysis of ATP to the transfer of proteins into and across the cell membrane, serving as an ATP-driven molecular motor driving the stepwise translocation of polypeptide chains across the membrane.</text>
</comment>
<dbReference type="InterPro" id="IPR004027">
    <property type="entry name" value="SEC_C_motif"/>
</dbReference>
<dbReference type="InterPro" id="IPR036670">
    <property type="entry name" value="SecA_X-link_sf"/>
</dbReference>
<evidence type="ECO:0000259" key="18">
    <source>
        <dbReference type="PROSITE" id="PS51192"/>
    </source>
</evidence>
<evidence type="ECO:0000256" key="7">
    <source>
        <dbReference type="ARBA" id="ARBA00022723"/>
    </source>
</evidence>
<comment type="subcellular location">
    <subcellularLocation>
        <location evidence="15">Cell membrane</location>
        <topology evidence="15">Peripheral membrane protein</topology>
        <orientation evidence="15">Cytoplasmic side</orientation>
    </subcellularLocation>
    <subcellularLocation>
        <location evidence="15">Cytoplasm</location>
    </subcellularLocation>
    <subcellularLocation>
        <location evidence="2">Membrane</location>
        <topology evidence="2">Peripheral membrane protein</topology>
    </subcellularLocation>
    <text evidence="15">Distribution is 50-50.</text>
</comment>
<dbReference type="EMBL" id="MHSW01000035">
    <property type="protein sequence ID" value="OHA50498.1"/>
    <property type="molecule type" value="Genomic_DNA"/>
</dbReference>
<keyword evidence="12 15" id="KW-1278">Translocase</keyword>
<gene>
    <name evidence="15" type="primary">secA</name>
    <name evidence="21" type="ORF">A3A97_01265</name>
</gene>
<dbReference type="PROSITE" id="PS01312">
    <property type="entry name" value="SECA"/>
    <property type="match status" value="1"/>
</dbReference>
<dbReference type="Pfam" id="PF21090">
    <property type="entry name" value="P-loop_SecA"/>
    <property type="match status" value="1"/>
</dbReference>
<dbReference type="InterPro" id="IPR000185">
    <property type="entry name" value="SecA"/>
</dbReference>
<evidence type="ECO:0000256" key="4">
    <source>
        <dbReference type="ARBA" id="ARBA00022448"/>
    </source>
</evidence>
<keyword evidence="8 15" id="KW-0547">Nucleotide-binding</keyword>
<dbReference type="GO" id="GO:0005886">
    <property type="term" value="C:plasma membrane"/>
    <property type="evidence" value="ECO:0007669"/>
    <property type="project" value="UniProtKB-SubCell"/>
</dbReference>
<dbReference type="Gene3D" id="1.10.3060.10">
    <property type="entry name" value="Helical scaffold and wing domains of SecA"/>
    <property type="match status" value="1"/>
</dbReference>
<dbReference type="SUPFAM" id="SSF52540">
    <property type="entry name" value="P-loop containing nucleoside triphosphate hydrolases"/>
    <property type="match status" value="2"/>
</dbReference>
<dbReference type="GO" id="GO:0006605">
    <property type="term" value="P:protein targeting"/>
    <property type="evidence" value="ECO:0007669"/>
    <property type="project" value="UniProtKB-UniRule"/>
</dbReference>
<evidence type="ECO:0000256" key="15">
    <source>
        <dbReference type="HAMAP-Rule" id="MF_01382"/>
    </source>
</evidence>
<dbReference type="InterPro" id="IPR020937">
    <property type="entry name" value="SecA_CS"/>
</dbReference>
<keyword evidence="6 15" id="KW-0963">Cytoplasm</keyword>
<evidence type="ECO:0000256" key="8">
    <source>
        <dbReference type="ARBA" id="ARBA00022741"/>
    </source>
</evidence>
<dbReference type="InterPro" id="IPR011115">
    <property type="entry name" value="SecA_DEAD"/>
</dbReference>
<dbReference type="SUPFAM" id="SSF81767">
    <property type="entry name" value="Pre-protein crosslinking domain of SecA"/>
    <property type="match status" value="1"/>
</dbReference>
<dbReference type="HAMAP" id="MF_01382">
    <property type="entry name" value="SecA"/>
    <property type="match status" value="1"/>
</dbReference>
<dbReference type="InterPro" id="IPR014018">
    <property type="entry name" value="SecA_motor_DEAD"/>
</dbReference>
<dbReference type="InterPro" id="IPR027417">
    <property type="entry name" value="P-loop_NTPase"/>
</dbReference>
<comment type="cofactor">
    <cofactor evidence="1">
        <name>Zn(2+)</name>
        <dbReference type="ChEBI" id="CHEBI:29105"/>
    </cofactor>
</comment>
<dbReference type="FunFam" id="3.40.50.300:FF:000113">
    <property type="entry name" value="Preprotein translocase subunit SecA"/>
    <property type="match status" value="1"/>
</dbReference>
<dbReference type="AlphaFoldDB" id="A0A1G2PQA6"/>
<comment type="caution">
    <text evidence="21">The sequence shown here is derived from an EMBL/GenBank/DDBJ whole genome shotgun (WGS) entry which is preliminary data.</text>
</comment>
<dbReference type="PANTHER" id="PTHR30612">
    <property type="entry name" value="SECA INNER MEMBRANE COMPONENT OF SEC PROTEIN SECRETION SYSTEM"/>
    <property type="match status" value="1"/>
</dbReference>
<dbReference type="Pfam" id="PF07516">
    <property type="entry name" value="SecA_SW"/>
    <property type="match status" value="1"/>
</dbReference>
<dbReference type="Pfam" id="PF01043">
    <property type="entry name" value="SecA_PP_bind"/>
    <property type="match status" value="1"/>
</dbReference>
<dbReference type="GO" id="GO:0008564">
    <property type="term" value="F:protein-exporting ATPase activity"/>
    <property type="evidence" value="ECO:0007669"/>
    <property type="project" value="UniProtKB-EC"/>
</dbReference>
<evidence type="ECO:0000313" key="22">
    <source>
        <dbReference type="Proteomes" id="UP000176951"/>
    </source>
</evidence>
<name>A0A1G2PQA6_9BACT</name>
<dbReference type="SMART" id="SM00958">
    <property type="entry name" value="SecA_PP_bind"/>
    <property type="match status" value="1"/>
</dbReference>
<evidence type="ECO:0000256" key="17">
    <source>
        <dbReference type="SAM" id="MobiDB-lite"/>
    </source>
</evidence>
<dbReference type="Pfam" id="PF02810">
    <property type="entry name" value="SEC-C"/>
    <property type="match status" value="1"/>
</dbReference>
<evidence type="ECO:0000256" key="3">
    <source>
        <dbReference type="ARBA" id="ARBA00007650"/>
    </source>
</evidence>
<dbReference type="GO" id="GO:0005524">
    <property type="term" value="F:ATP binding"/>
    <property type="evidence" value="ECO:0007669"/>
    <property type="project" value="UniProtKB-UniRule"/>
</dbReference>
<keyword evidence="10 15" id="KW-0067">ATP-binding</keyword>
<keyword evidence="14 15" id="KW-0472">Membrane</keyword>
<dbReference type="GO" id="GO:0005829">
    <property type="term" value="C:cytosol"/>
    <property type="evidence" value="ECO:0007669"/>
    <property type="project" value="TreeGrafter"/>
</dbReference>
<evidence type="ECO:0000313" key="21">
    <source>
        <dbReference type="EMBL" id="OHA50498.1"/>
    </source>
</evidence>
<reference evidence="21 22" key="1">
    <citation type="journal article" date="2016" name="Nat. Commun.">
        <title>Thousands of microbial genomes shed light on interconnected biogeochemical processes in an aquifer system.</title>
        <authorList>
            <person name="Anantharaman K."/>
            <person name="Brown C.T."/>
            <person name="Hug L.A."/>
            <person name="Sharon I."/>
            <person name="Castelle C.J."/>
            <person name="Probst A.J."/>
            <person name="Thomas B.C."/>
            <person name="Singh A."/>
            <person name="Wilkins M.J."/>
            <person name="Karaoz U."/>
            <person name="Brodie E.L."/>
            <person name="Williams K.H."/>
            <person name="Hubbard S.S."/>
            <person name="Banfield J.F."/>
        </authorList>
    </citation>
    <scope>NUCLEOTIDE SEQUENCE [LARGE SCALE GENOMIC DNA]</scope>
</reference>
<evidence type="ECO:0000256" key="11">
    <source>
        <dbReference type="ARBA" id="ARBA00022927"/>
    </source>
</evidence>
<dbReference type="NCBIfam" id="NF009538">
    <property type="entry name" value="PRK12904.1"/>
    <property type="match status" value="1"/>
</dbReference>
<organism evidence="21 22">
    <name type="scientific">Candidatus Terrybacteria bacterium RIFCSPLOWO2_01_FULL_40_23</name>
    <dbReference type="NCBI Taxonomy" id="1802366"/>
    <lineage>
        <taxon>Bacteria</taxon>
        <taxon>Candidatus Terryibacteriota</taxon>
    </lineage>
</organism>
<dbReference type="InterPro" id="IPR014001">
    <property type="entry name" value="Helicase_ATP-bd"/>
</dbReference>
<dbReference type="CDD" id="cd18803">
    <property type="entry name" value="SF2_C_secA"/>
    <property type="match status" value="1"/>
</dbReference>
<dbReference type="GO" id="GO:0031522">
    <property type="term" value="C:cell envelope Sec protein transport complex"/>
    <property type="evidence" value="ECO:0007669"/>
    <property type="project" value="TreeGrafter"/>
</dbReference>
<feature type="binding site" evidence="15">
    <location>
        <position position="537"/>
    </location>
    <ligand>
        <name>ATP</name>
        <dbReference type="ChEBI" id="CHEBI:30616"/>
    </ligand>
</feature>
<keyword evidence="7" id="KW-0479">Metal-binding</keyword>
<evidence type="ECO:0000256" key="6">
    <source>
        <dbReference type="ARBA" id="ARBA00022490"/>
    </source>
</evidence>
<evidence type="ECO:0000256" key="14">
    <source>
        <dbReference type="ARBA" id="ARBA00023136"/>
    </source>
</evidence>
<keyword evidence="4 15" id="KW-0813">Transport</keyword>
<dbReference type="GO" id="GO:0065002">
    <property type="term" value="P:intracellular protein transmembrane transport"/>
    <property type="evidence" value="ECO:0007669"/>
    <property type="project" value="UniProtKB-UniRule"/>
</dbReference>
<comment type="catalytic activity">
    <reaction evidence="15">
        <text>ATP + H2O + cellular proteinSide 1 = ADP + phosphate + cellular proteinSide 2.</text>
        <dbReference type="EC" id="7.4.2.8"/>
    </reaction>
</comment>
<feature type="domain" description="Helicase ATP-binding" evidence="18">
    <location>
        <begin position="90"/>
        <end position="290"/>
    </location>
</feature>
<feature type="binding site" evidence="15">
    <location>
        <position position="88"/>
    </location>
    <ligand>
        <name>ATP</name>
        <dbReference type="ChEBI" id="CHEBI:30616"/>
    </ligand>
</feature>
<comment type="subunit">
    <text evidence="15">Monomer and homodimer. Part of the essential Sec protein translocation apparatus which comprises SecA, SecYEG and auxiliary proteins SecDF. Other proteins may also be involved.</text>
</comment>
<feature type="region of interest" description="Disordered" evidence="17">
    <location>
        <begin position="878"/>
        <end position="912"/>
    </location>
</feature>
<dbReference type="SMART" id="SM00957">
    <property type="entry name" value="SecA_DEAD"/>
    <property type="match status" value="1"/>
</dbReference>
<evidence type="ECO:0000256" key="5">
    <source>
        <dbReference type="ARBA" id="ARBA00022475"/>
    </source>
</evidence>
<dbReference type="InterPro" id="IPR044722">
    <property type="entry name" value="SecA_SF2_C"/>
</dbReference>
<accession>A0A1G2PQA6</accession>
<evidence type="ECO:0000256" key="1">
    <source>
        <dbReference type="ARBA" id="ARBA00001947"/>
    </source>
</evidence>
<dbReference type="PANTHER" id="PTHR30612:SF0">
    <property type="entry name" value="CHLOROPLAST PROTEIN-TRANSPORTING ATPASE"/>
    <property type="match status" value="1"/>
</dbReference>
<feature type="binding site" evidence="15">
    <location>
        <begin position="106"/>
        <end position="110"/>
    </location>
    <ligand>
        <name>ATP</name>
        <dbReference type="ChEBI" id="CHEBI:30616"/>
    </ligand>
</feature>
<feature type="compositionally biased region" description="Polar residues" evidence="17">
    <location>
        <begin position="889"/>
        <end position="900"/>
    </location>
</feature>
<dbReference type="GO" id="GO:0046872">
    <property type="term" value="F:metal ion binding"/>
    <property type="evidence" value="ECO:0007669"/>
    <property type="project" value="UniProtKB-KW"/>
</dbReference>
<dbReference type="InterPro" id="IPR036266">
    <property type="entry name" value="SecA_Wing/Scaffold_sf"/>
</dbReference>
<dbReference type="GO" id="GO:0043952">
    <property type="term" value="P:protein transport by the Sec complex"/>
    <property type="evidence" value="ECO:0007669"/>
    <property type="project" value="UniProtKB-ARBA"/>
</dbReference>
<evidence type="ECO:0000256" key="13">
    <source>
        <dbReference type="ARBA" id="ARBA00023010"/>
    </source>
</evidence>
<evidence type="ECO:0000259" key="20">
    <source>
        <dbReference type="PROSITE" id="PS51196"/>
    </source>
</evidence>
<dbReference type="Pfam" id="PF07517">
    <property type="entry name" value="SecA_DEAD"/>
    <property type="match status" value="1"/>
</dbReference>
<dbReference type="PRINTS" id="PR00906">
    <property type="entry name" value="SECA"/>
</dbReference>
<keyword evidence="11 15" id="KW-0653">Protein transport</keyword>
<dbReference type="NCBIfam" id="TIGR00963">
    <property type="entry name" value="secA"/>
    <property type="match status" value="1"/>
</dbReference>
<dbReference type="PROSITE" id="PS51192">
    <property type="entry name" value="HELICASE_ATP_BIND_1"/>
    <property type="match status" value="1"/>
</dbReference>
<dbReference type="GO" id="GO:0017038">
    <property type="term" value="P:protein import"/>
    <property type="evidence" value="ECO:0007669"/>
    <property type="project" value="InterPro"/>
</dbReference>
<protein>
    <recommendedName>
        <fullName evidence="15 16">Protein translocase subunit SecA</fullName>
        <ecNumber evidence="15">7.4.2.8</ecNumber>
    </recommendedName>
</protein>
<dbReference type="CDD" id="cd17928">
    <property type="entry name" value="DEXDc_SecA"/>
    <property type="match status" value="1"/>
</dbReference>
<dbReference type="NCBIfam" id="NF006630">
    <property type="entry name" value="PRK09200.1"/>
    <property type="match status" value="1"/>
</dbReference>
<keyword evidence="5 15" id="KW-1003">Cell membrane</keyword>
<proteinExistence type="inferred from homology"/>
<dbReference type="EC" id="7.4.2.8" evidence="15"/>
<dbReference type="PROSITE" id="PS51194">
    <property type="entry name" value="HELICASE_CTER"/>
    <property type="match status" value="1"/>
</dbReference>
<dbReference type="FunFam" id="3.90.1440.10:FF:000002">
    <property type="entry name" value="Protein translocase subunit SecA"/>
    <property type="match status" value="1"/>
</dbReference>
<evidence type="ECO:0000256" key="10">
    <source>
        <dbReference type="ARBA" id="ARBA00022840"/>
    </source>
</evidence>
<evidence type="ECO:0000256" key="2">
    <source>
        <dbReference type="ARBA" id="ARBA00004170"/>
    </source>
</evidence>
<evidence type="ECO:0000259" key="19">
    <source>
        <dbReference type="PROSITE" id="PS51194"/>
    </source>
</evidence>
<dbReference type="InterPro" id="IPR011130">
    <property type="entry name" value="SecA_preprotein_X-link_dom"/>
</dbReference>
<dbReference type="InterPro" id="IPR001650">
    <property type="entry name" value="Helicase_C-like"/>
</dbReference>
<dbReference type="PROSITE" id="PS51196">
    <property type="entry name" value="SECA_MOTOR_DEAD"/>
    <property type="match status" value="1"/>
</dbReference>
<sequence>MFKDFKLENLFGDANAKEVDKLSLIVELVNAKEEEMKTLSNDGLPAKTEEFKKRLKEGATLDDILPSAFALAREAGRRTLGQRHYDVQLMGGMVLHSGKIGEMRTGEGKTLAATAPAYLNALSGEGVHVVTVNDYLAKRDTVWMGQIYSALGLTVSCVTQEGSYLYDASFSAKGGSASGGNVTIEEEDKERDTKGAFEIVADFLRPVSKKEAYAADITYGTNNEYGFDYLRDNMVLSEAEMSQRGHNFAIVDEVDSILIDEARTPLIISSPDTQASKKYEEFSRLVPRLNENTDYNLDEKTKSVLLTEDGISKVEKLLGIANLYADSDPRIVHHLEQALRAHVFYKLDRDYVVKDGEIVIVDEFTGRLMPGRRWSEGLHQAVEAKEGVRIQSESRTLATITFQNYFRMYKKLSGMTGTAVTNAEEFHKVYKLEVVVVPTAKPMVRKDQADLIYKNEEAKYSAVVEEIKERHSTGQPVLVGTVSIQKNELLSALLKRDGVPHQVLNAKNHEQEGAIIAQAGRLGGVTIATNMAGRGVDIILGGNPKVEEDSQKIRELGGLHVIGTERHEARRIDNQLRGRAGRQGDSGSSRFFVSLKDDLMRIFGGDQLGGVMQKLGVPDDMPIESKIVSKAIEGAQARIEGFNFDSRKHLLEYDDVVNKHRNAVYTRRRHTLKGVKEELIERMKELIAEEIEAIVDAHTPGDYWNDWSIEELVENVKTISPLPDNFHAELLEVAQKGKVFVEDKEGKEDKDSFTNDPQDRREAARKFVLDAIYKYLDDKIKQFGDVAADVFRFVLLRSMDGAWMDHLDAMEALRDSVSLRAYGQRDPLVEYKNEGRRLFDELMKVMRTQAVHMIFRVEPRIQAVQPTNIQTVHQSGSLLDKNSHEGHNHTQPVVSGQQHVGRNDPCPCGSGKKYKRCHGA</sequence>
<evidence type="ECO:0000256" key="9">
    <source>
        <dbReference type="ARBA" id="ARBA00022833"/>
    </source>
</evidence>